<keyword evidence="2" id="KW-0158">Chromosome</keyword>
<dbReference type="InterPro" id="IPR001214">
    <property type="entry name" value="SET_dom"/>
</dbReference>
<dbReference type="InterPro" id="IPR003616">
    <property type="entry name" value="Post-SET_dom"/>
</dbReference>
<dbReference type="Pfam" id="PF05033">
    <property type="entry name" value="Pre-SET"/>
    <property type="match status" value="1"/>
</dbReference>
<dbReference type="STRING" id="149040.A0A132B8K4"/>
<accession>A0A132B8K4</accession>
<dbReference type="GO" id="GO:0008270">
    <property type="term" value="F:zinc ion binding"/>
    <property type="evidence" value="ECO:0007669"/>
    <property type="project" value="InterPro"/>
</dbReference>
<evidence type="ECO:0000313" key="12">
    <source>
        <dbReference type="Proteomes" id="UP000070700"/>
    </source>
</evidence>
<dbReference type="SUPFAM" id="SSF82199">
    <property type="entry name" value="SET domain"/>
    <property type="match status" value="1"/>
</dbReference>
<feature type="domain" description="SET" evidence="8">
    <location>
        <begin position="149"/>
        <end position="284"/>
    </location>
</feature>
<dbReference type="InParanoid" id="A0A132B8K4"/>
<evidence type="ECO:0000256" key="7">
    <source>
        <dbReference type="ARBA" id="ARBA00022833"/>
    </source>
</evidence>
<evidence type="ECO:0000259" key="10">
    <source>
        <dbReference type="PROSITE" id="PS50868"/>
    </source>
</evidence>
<organism evidence="11 12">
    <name type="scientific">Mollisia scopiformis</name>
    <name type="common">Conifer needle endophyte fungus</name>
    <name type="synonym">Phialocephala scopiformis</name>
    <dbReference type="NCBI Taxonomy" id="149040"/>
    <lineage>
        <taxon>Eukaryota</taxon>
        <taxon>Fungi</taxon>
        <taxon>Dikarya</taxon>
        <taxon>Ascomycota</taxon>
        <taxon>Pezizomycotina</taxon>
        <taxon>Leotiomycetes</taxon>
        <taxon>Helotiales</taxon>
        <taxon>Mollisiaceae</taxon>
        <taxon>Mollisia</taxon>
    </lineage>
</organism>
<dbReference type="GO" id="GO:0005694">
    <property type="term" value="C:chromosome"/>
    <property type="evidence" value="ECO:0007669"/>
    <property type="project" value="UniProtKB-SubCell"/>
</dbReference>
<sequence>MAAAHLVCHENGLEKYAEEEKRCHYCQFRRFSTHYEFPISINNDVDNEGLPESFQFVNKVVPSADVPLIAEEFVSSCECVADHCVTQNCTCLSDIDASRLPGLKKNAYHATGQLRSAYLNGHYPIYECGDKCKCGQNCPNRVVQRGRTVCLQIFKTDDGRGWGVKTLSPIIRGYFVDCYFGELLTPDEAQARRDQASSVQQKDVYLFALDKFTDIRSPDPRLHAPYEIDGEFISGPTRFINHSCDPNLRIFAVVKNSADQPFHSLAFFALENIAPNTELTFDYLDGITGDGDDKEKTKCLCGAENCRGYLF</sequence>
<evidence type="ECO:0000256" key="2">
    <source>
        <dbReference type="ARBA" id="ARBA00022454"/>
    </source>
</evidence>
<dbReference type="GO" id="GO:0005634">
    <property type="term" value="C:nucleus"/>
    <property type="evidence" value="ECO:0007669"/>
    <property type="project" value="InterPro"/>
</dbReference>
<keyword evidence="5" id="KW-0949">S-adenosyl-L-methionine</keyword>
<dbReference type="KEGG" id="psco:LY89DRAFT_600648"/>
<dbReference type="SMART" id="SM00468">
    <property type="entry name" value="PreSET"/>
    <property type="match status" value="1"/>
</dbReference>
<dbReference type="PROSITE" id="PS50280">
    <property type="entry name" value="SET"/>
    <property type="match status" value="1"/>
</dbReference>
<feature type="domain" description="Post-SET" evidence="10">
    <location>
        <begin position="295"/>
        <end position="311"/>
    </location>
</feature>
<dbReference type="AlphaFoldDB" id="A0A132B8K4"/>
<proteinExistence type="predicted"/>
<protein>
    <submittedName>
        <fullName evidence="11">SET domain-containing protein</fullName>
    </submittedName>
</protein>
<reference evidence="11 12" key="1">
    <citation type="submission" date="2015-10" db="EMBL/GenBank/DDBJ databases">
        <title>Full genome of DAOMC 229536 Phialocephala scopiformis, a fungal endophyte of spruce producing the potent anti-insectan compound rugulosin.</title>
        <authorList>
            <consortium name="DOE Joint Genome Institute"/>
            <person name="Walker A.K."/>
            <person name="Frasz S.L."/>
            <person name="Seifert K.A."/>
            <person name="Miller J.D."/>
            <person name="Mondo S.J."/>
            <person name="Labutti K."/>
            <person name="Lipzen A."/>
            <person name="Dockter R."/>
            <person name="Kennedy M."/>
            <person name="Grigoriev I.V."/>
            <person name="Spatafora J.W."/>
        </authorList>
    </citation>
    <scope>NUCLEOTIDE SEQUENCE [LARGE SCALE GENOMIC DNA]</scope>
    <source>
        <strain evidence="11 12">CBS 120377</strain>
    </source>
</reference>
<dbReference type="PANTHER" id="PTHR46223">
    <property type="entry name" value="HISTONE-LYSINE N-METHYLTRANSFERASE SUV39H"/>
    <property type="match status" value="1"/>
</dbReference>
<evidence type="ECO:0000256" key="1">
    <source>
        <dbReference type="ARBA" id="ARBA00004286"/>
    </source>
</evidence>
<dbReference type="GeneID" id="28819891"/>
<evidence type="ECO:0000313" key="11">
    <source>
        <dbReference type="EMBL" id="KUJ07997.1"/>
    </source>
</evidence>
<evidence type="ECO:0000259" key="8">
    <source>
        <dbReference type="PROSITE" id="PS50280"/>
    </source>
</evidence>
<dbReference type="InterPro" id="IPR046341">
    <property type="entry name" value="SET_dom_sf"/>
</dbReference>
<dbReference type="Pfam" id="PF00856">
    <property type="entry name" value="SET"/>
    <property type="match status" value="1"/>
</dbReference>
<dbReference type="PANTHER" id="PTHR46223:SF3">
    <property type="entry name" value="HISTONE-LYSINE N-METHYLTRANSFERASE SET-23"/>
    <property type="match status" value="1"/>
</dbReference>
<keyword evidence="12" id="KW-1185">Reference proteome</keyword>
<gene>
    <name evidence="11" type="ORF">LY89DRAFT_600648</name>
</gene>
<dbReference type="EMBL" id="KQ947437">
    <property type="protein sequence ID" value="KUJ07997.1"/>
    <property type="molecule type" value="Genomic_DNA"/>
</dbReference>
<dbReference type="InterPro" id="IPR007728">
    <property type="entry name" value="Pre-SET_dom"/>
</dbReference>
<dbReference type="CDD" id="cd19473">
    <property type="entry name" value="SET_SUV39H_DIM5-like"/>
    <property type="match status" value="1"/>
</dbReference>
<dbReference type="GO" id="GO:0032259">
    <property type="term" value="P:methylation"/>
    <property type="evidence" value="ECO:0007669"/>
    <property type="project" value="UniProtKB-KW"/>
</dbReference>
<dbReference type="OrthoDB" id="308383at2759"/>
<keyword evidence="3" id="KW-0489">Methyltransferase</keyword>
<keyword evidence="6" id="KW-0479">Metal-binding</keyword>
<evidence type="ECO:0000256" key="3">
    <source>
        <dbReference type="ARBA" id="ARBA00022603"/>
    </source>
</evidence>
<dbReference type="Proteomes" id="UP000070700">
    <property type="component" value="Unassembled WGS sequence"/>
</dbReference>
<dbReference type="InterPro" id="IPR050973">
    <property type="entry name" value="H3K9_Histone-Lys_N-MTase"/>
</dbReference>
<evidence type="ECO:0000259" key="9">
    <source>
        <dbReference type="PROSITE" id="PS50867"/>
    </source>
</evidence>
<dbReference type="RefSeq" id="XP_018062352.1">
    <property type="nucleotide sequence ID" value="XM_018210165.1"/>
</dbReference>
<evidence type="ECO:0000256" key="6">
    <source>
        <dbReference type="ARBA" id="ARBA00022723"/>
    </source>
</evidence>
<dbReference type="PROSITE" id="PS50867">
    <property type="entry name" value="PRE_SET"/>
    <property type="match status" value="1"/>
</dbReference>
<dbReference type="SMART" id="SM00508">
    <property type="entry name" value="PostSET"/>
    <property type="match status" value="1"/>
</dbReference>
<feature type="domain" description="Pre-SET" evidence="9">
    <location>
        <begin position="75"/>
        <end position="146"/>
    </location>
</feature>
<dbReference type="Gene3D" id="2.170.270.10">
    <property type="entry name" value="SET domain"/>
    <property type="match status" value="1"/>
</dbReference>
<name>A0A132B8K4_MOLSC</name>
<dbReference type="SMART" id="SM00317">
    <property type="entry name" value="SET"/>
    <property type="match status" value="1"/>
</dbReference>
<comment type="subcellular location">
    <subcellularLocation>
        <location evidence="1">Chromosome</location>
    </subcellularLocation>
</comment>
<dbReference type="PROSITE" id="PS50868">
    <property type="entry name" value="POST_SET"/>
    <property type="match status" value="1"/>
</dbReference>
<keyword evidence="7" id="KW-0862">Zinc</keyword>
<evidence type="ECO:0000256" key="5">
    <source>
        <dbReference type="ARBA" id="ARBA00022691"/>
    </source>
</evidence>
<keyword evidence="4" id="KW-0808">Transferase</keyword>
<dbReference type="GO" id="GO:0042054">
    <property type="term" value="F:histone methyltransferase activity"/>
    <property type="evidence" value="ECO:0007669"/>
    <property type="project" value="InterPro"/>
</dbReference>
<evidence type="ECO:0000256" key="4">
    <source>
        <dbReference type="ARBA" id="ARBA00022679"/>
    </source>
</evidence>